<dbReference type="KEGG" id="tmb:Thimo_1007"/>
<evidence type="ECO:0000256" key="2">
    <source>
        <dbReference type="ARBA" id="ARBA00022679"/>
    </source>
</evidence>
<dbReference type="SUPFAM" id="SSF53335">
    <property type="entry name" value="S-adenosyl-L-methionine-dependent methyltransferases"/>
    <property type="match status" value="1"/>
</dbReference>
<sequence>MPGGVRFHDKAASGWRRGYRSGGFQKRRRFVWRQLQELVTEGERWLDAGCGSGVLTDDLAVLGARGYAIDASRRMIDEAVRTAIRARERFEFQHVATLEMTGFADQYFDGVLCSSVIEYLKRPDLALVEFGRVIRPGGWLLLSVANRYSAIRNGQRLVRAGGKALGLDAYSYLSVLQTTCDRSQIANALQESGFSVDNVRFFDPFLPRAIWTLAPPSLIFVTARRLESSSPLSRNREARQRHHRRR</sequence>
<keyword evidence="3" id="KW-0949">S-adenosyl-L-methionine</keyword>
<dbReference type="eggNOG" id="COG2227">
    <property type="taxonomic scope" value="Bacteria"/>
</dbReference>
<dbReference type="Gene3D" id="3.40.50.150">
    <property type="entry name" value="Vaccinia Virus protein VP39"/>
    <property type="match status" value="1"/>
</dbReference>
<reference evidence="5 6" key="1">
    <citation type="submission" date="2011-09" db="EMBL/GenBank/DDBJ databases">
        <title>Complete sequence of chromosome of Thioflavicoccus mobilis 8321.</title>
        <authorList>
            <consortium name="US DOE Joint Genome Institute"/>
            <person name="Lucas S."/>
            <person name="Han J."/>
            <person name="Lapidus A."/>
            <person name="Cheng J.-F."/>
            <person name="Goodwin L."/>
            <person name="Pitluck S."/>
            <person name="Peters L."/>
            <person name="Ovchinnikova G."/>
            <person name="Lu M."/>
            <person name="Detter J.C."/>
            <person name="Han C."/>
            <person name="Tapia R."/>
            <person name="Land M."/>
            <person name="Hauser L."/>
            <person name="Kyrpides N."/>
            <person name="Ivanova N."/>
            <person name="Pagani I."/>
            <person name="Vogl K."/>
            <person name="Liu Z."/>
            <person name="Imhoff J."/>
            <person name="Thiel V."/>
            <person name="Frigaard N.-U."/>
            <person name="Bryant D."/>
            <person name="Woyke T."/>
        </authorList>
    </citation>
    <scope>NUCLEOTIDE SEQUENCE [LARGE SCALE GENOMIC DNA]</scope>
    <source>
        <strain evidence="5 6">8321</strain>
    </source>
</reference>
<gene>
    <name evidence="5" type="ORF">Thimo_1007</name>
</gene>
<feature type="domain" description="Methyltransferase type 11" evidence="4">
    <location>
        <begin position="46"/>
        <end position="141"/>
    </location>
</feature>
<accession>L0GST2</accession>
<dbReference type="EMBL" id="CP003051">
    <property type="protein sequence ID" value="AGA89828.1"/>
    <property type="molecule type" value="Genomic_DNA"/>
</dbReference>
<evidence type="ECO:0000259" key="4">
    <source>
        <dbReference type="Pfam" id="PF08241"/>
    </source>
</evidence>
<keyword evidence="6" id="KW-1185">Reference proteome</keyword>
<name>L0GST2_9GAMM</name>
<dbReference type="Proteomes" id="UP000010816">
    <property type="component" value="Chromosome"/>
</dbReference>
<dbReference type="PANTHER" id="PTHR43464">
    <property type="entry name" value="METHYLTRANSFERASE"/>
    <property type="match status" value="1"/>
</dbReference>
<dbReference type="GO" id="GO:0008757">
    <property type="term" value="F:S-adenosylmethionine-dependent methyltransferase activity"/>
    <property type="evidence" value="ECO:0007669"/>
    <property type="project" value="InterPro"/>
</dbReference>
<organism evidence="5 6">
    <name type="scientific">Thioflavicoccus mobilis 8321</name>
    <dbReference type="NCBI Taxonomy" id="765912"/>
    <lineage>
        <taxon>Bacteria</taxon>
        <taxon>Pseudomonadati</taxon>
        <taxon>Pseudomonadota</taxon>
        <taxon>Gammaproteobacteria</taxon>
        <taxon>Chromatiales</taxon>
        <taxon>Chromatiaceae</taxon>
        <taxon>Thioflavicoccus</taxon>
    </lineage>
</organism>
<keyword evidence="1 5" id="KW-0489">Methyltransferase</keyword>
<dbReference type="HOGENOM" id="CLU_1145485_0_0_6"/>
<dbReference type="InterPro" id="IPR013216">
    <property type="entry name" value="Methyltransf_11"/>
</dbReference>
<dbReference type="STRING" id="765912.Thimo_1007"/>
<keyword evidence="2 5" id="KW-0808">Transferase</keyword>
<dbReference type="PANTHER" id="PTHR43464:SF19">
    <property type="entry name" value="UBIQUINONE BIOSYNTHESIS O-METHYLTRANSFERASE, MITOCHONDRIAL"/>
    <property type="match status" value="1"/>
</dbReference>
<dbReference type="RefSeq" id="WP_015279973.1">
    <property type="nucleotide sequence ID" value="NC_019940.1"/>
</dbReference>
<dbReference type="GO" id="GO:0032259">
    <property type="term" value="P:methylation"/>
    <property type="evidence" value="ECO:0007669"/>
    <property type="project" value="UniProtKB-KW"/>
</dbReference>
<evidence type="ECO:0000256" key="1">
    <source>
        <dbReference type="ARBA" id="ARBA00022603"/>
    </source>
</evidence>
<evidence type="ECO:0000256" key="3">
    <source>
        <dbReference type="ARBA" id="ARBA00022691"/>
    </source>
</evidence>
<protein>
    <submittedName>
        <fullName evidence="5">Methyltransferase family protein</fullName>
    </submittedName>
</protein>
<dbReference type="Pfam" id="PF08241">
    <property type="entry name" value="Methyltransf_11"/>
    <property type="match status" value="1"/>
</dbReference>
<evidence type="ECO:0000313" key="5">
    <source>
        <dbReference type="EMBL" id="AGA89828.1"/>
    </source>
</evidence>
<dbReference type="CDD" id="cd02440">
    <property type="entry name" value="AdoMet_MTases"/>
    <property type="match status" value="1"/>
</dbReference>
<proteinExistence type="predicted"/>
<dbReference type="InterPro" id="IPR029063">
    <property type="entry name" value="SAM-dependent_MTases_sf"/>
</dbReference>
<evidence type="ECO:0000313" key="6">
    <source>
        <dbReference type="Proteomes" id="UP000010816"/>
    </source>
</evidence>
<dbReference type="AlphaFoldDB" id="L0GST2"/>